<dbReference type="Gene3D" id="1.10.287.130">
    <property type="match status" value="1"/>
</dbReference>
<dbReference type="EMBL" id="CP043451">
    <property type="protein sequence ID" value="QEM03048.1"/>
    <property type="molecule type" value="Genomic_DNA"/>
</dbReference>
<evidence type="ECO:0000313" key="7">
    <source>
        <dbReference type="EMBL" id="QEM03048.1"/>
    </source>
</evidence>
<accession>A0AAE6MH17</accession>
<evidence type="ECO:0000259" key="6">
    <source>
        <dbReference type="PROSITE" id="PS51371"/>
    </source>
</evidence>
<dbReference type="CDD" id="cd00082">
    <property type="entry name" value="HisKA"/>
    <property type="match status" value="1"/>
</dbReference>
<evidence type="ECO:0000256" key="4">
    <source>
        <dbReference type="PROSITE-ProRule" id="PRU00703"/>
    </source>
</evidence>
<feature type="domain" description="Histidine kinase" evidence="5">
    <location>
        <begin position="143"/>
        <end position="353"/>
    </location>
</feature>
<dbReference type="Proteomes" id="UP000250557">
    <property type="component" value="Chromosome"/>
</dbReference>
<dbReference type="InterPro" id="IPR003594">
    <property type="entry name" value="HATPase_dom"/>
</dbReference>
<dbReference type="InterPro" id="IPR004358">
    <property type="entry name" value="Sig_transdc_His_kin-like_C"/>
</dbReference>
<keyword evidence="3" id="KW-0597">Phosphoprotein</keyword>
<dbReference type="Gene3D" id="3.10.580.10">
    <property type="entry name" value="CBS-domain"/>
    <property type="match status" value="1"/>
</dbReference>
<name>A0AAE6MH17_9SPHI</name>
<dbReference type="Pfam" id="PF02518">
    <property type="entry name" value="HATPase_c"/>
    <property type="match status" value="1"/>
</dbReference>
<evidence type="ECO:0000256" key="1">
    <source>
        <dbReference type="ARBA" id="ARBA00000085"/>
    </source>
</evidence>
<dbReference type="SUPFAM" id="SSF55874">
    <property type="entry name" value="ATPase domain of HSP90 chaperone/DNA topoisomerase II/histidine kinase"/>
    <property type="match status" value="1"/>
</dbReference>
<dbReference type="EC" id="2.7.13.3" evidence="2"/>
<dbReference type="InterPro" id="IPR000644">
    <property type="entry name" value="CBS_dom"/>
</dbReference>
<dbReference type="InterPro" id="IPR005467">
    <property type="entry name" value="His_kinase_dom"/>
</dbReference>
<dbReference type="SUPFAM" id="SSF47384">
    <property type="entry name" value="Homodimeric domain of signal transducing histidine kinase"/>
    <property type="match status" value="1"/>
</dbReference>
<gene>
    <name evidence="7" type="ORF">DIU31_005760</name>
</gene>
<dbReference type="PROSITE" id="PS50109">
    <property type="entry name" value="HIS_KIN"/>
    <property type="match status" value="1"/>
</dbReference>
<dbReference type="InterPro" id="IPR046342">
    <property type="entry name" value="CBS_dom_sf"/>
</dbReference>
<dbReference type="InterPro" id="IPR036097">
    <property type="entry name" value="HisK_dim/P_sf"/>
</dbReference>
<sequence>MHFLQVCQMQSVINKLSWMKINDLVNRTFSTASVLEDISHISKLLNDREYVAIINEDLTIKGIVTLRDLHSNPDCITIIDCDFSKPKVNPDQSIFEVFNQMKEAKTDFLPVFENDKFIGVISLMSVTGELVKTIAETKLNYQRAVHDLRNPLFNIQGLIMLLNETPDVQEKMDFLSLCSLSCKHATDILEDLLLVEAYESKPLSLVQTEMNYFYNQCINEQKGLSLLKNIQIITDLSTEPIIRNIDRSHFKRAVQNVIGNAVKFSYPDSIIKISSKFVENQLVLKIVDAGIGIPEHLQPEVFNKFSKAQRPGTQGEASTGLGLCFSKQCIEQHNGSIFFKSTEGKGTKFYISL</sequence>
<dbReference type="InterPro" id="IPR036890">
    <property type="entry name" value="HATPase_C_sf"/>
</dbReference>
<evidence type="ECO:0000313" key="8">
    <source>
        <dbReference type="Proteomes" id="UP000250557"/>
    </source>
</evidence>
<proteinExistence type="predicted"/>
<dbReference type="PANTHER" id="PTHR43547:SF2">
    <property type="entry name" value="HYBRID SIGNAL TRANSDUCTION HISTIDINE KINASE C"/>
    <property type="match status" value="1"/>
</dbReference>
<dbReference type="SUPFAM" id="SSF54631">
    <property type="entry name" value="CBS-domain pair"/>
    <property type="match status" value="1"/>
</dbReference>
<dbReference type="PRINTS" id="PR00344">
    <property type="entry name" value="BCTRLSENSOR"/>
</dbReference>
<keyword evidence="4" id="KW-0129">CBS domain</keyword>
<protein>
    <recommendedName>
        <fullName evidence="2">histidine kinase</fullName>
        <ecNumber evidence="2">2.7.13.3</ecNumber>
    </recommendedName>
</protein>
<dbReference type="PANTHER" id="PTHR43547">
    <property type="entry name" value="TWO-COMPONENT HISTIDINE KINASE"/>
    <property type="match status" value="1"/>
</dbReference>
<dbReference type="SMART" id="SM00387">
    <property type="entry name" value="HATPase_c"/>
    <property type="match status" value="1"/>
</dbReference>
<evidence type="ECO:0000256" key="2">
    <source>
        <dbReference type="ARBA" id="ARBA00012438"/>
    </source>
</evidence>
<dbReference type="AlphaFoldDB" id="A0AAE6MH17"/>
<organism evidence="7 8">
    <name type="scientific">Mucilaginibacter rubeus</name>
    <dbReference type="NCBI Taxonomy" id="2027860"/>
    <lineage>
        <taxon>Bacteria</taxon>
        <taxon>Pseudomonadati</taxon>
        <taxon>Bacteroidota</taxon>
        <taxon>Sphingobacteriia</taxon>
        <taxon>Sphingobacteriales</taxon>
        <taxon>Sphingobacteriaceae</taxon>
        <taxon>Mucilaginibacter</taxon>
    </lineage>
</organism>
<evidence type="ECO:0000259" key="5">
    <source>
        <dbReference type="PROSITE" id="PS50109"/>
    </source>
</evidence>
<evidence type="ECO:0000256" key="3">
    <source>
        <dbReference type="ARBA" id="ARBA00022553"/>
    </source>
</evidence>
<dbReference type="Pfam" id="PF00571">
    <property type="entry name" value="CBS"/>
    <property type="match status" value="1"/>
</dbReference>
<dbReference type="InterPro" id="IPR003661">
    <property type="entry name" value="HisK_dim/P_dom"/>
</dbReference>
<dbReference type="Gene3D" id="3.30.565.10">
    <property type="entry name" value="Histidine kinase-like ATPase, C-terminal domain"/>
    <property type="match status" value="1"/>
</dbReference>
<comment type="catalytic activity">
    <reaction evidence="1">
        <text>ATP + protein L-histidine = ADP + protein N-phospho-L-histidine.</text>
        <dbReference type="EC" id="2.7.13.3"/>
    </reaction>
</comment>
<feature type="domain" description="CBS" evidence="6">
    <location>
        <begin position="81"/>
        <end position="136"/>
    </location>
</feature>
<dbReference type="PROSITE" id="PS51371">
    <property type="entry name" value="CBS"/>
    <property type="match status" value="1"/>
</dbReference>
<dbReference type="GO" id="GO:0000155">
    <property type="term" value="F:phosphorelay sensor kinase activity"/>
    <property type="evidence" value="ECO:0007669"/>
    <property type="project" value="InterPro"/>
</dbReference>
<reference evidence="7 8" key="1">
    <citation type="submission" date="2019-08" db="EMBL/GenBank/DDBJ databases">
        <title>Comparative genome analysis confer to the adaptation heavy metal polluted environment.</title>
        <authorList>
            <person name="Li Y."/>
        </authorList>
    </citation>
    <scope>NUCLEOTIDE SEQUENCE [LARGE SCALE GENOMIC DNA]</scope>
    <source>
        <strain evidence="7 8">P2</strain>
    </source>
</reference>